<dbReference type="InterPro" id="IPR010310">
    <property type="entry name" value="T7SS_ESAT-6-like"/>
</dbReference>
<dbReference type="SUPFAM" id="SSF140453">
    <property type="entry name" value="EsxAB dimer-like"/>
    <property type="match status" value="1"/>
</dbReference>
<protein>
    <recommendedName>
        <fullName evidence="1">ESAT-6-like protein</fullName>
    </recommendedName>
</protein>
<organism evidence="2 3">
    <name type="scientific">Paenibacillus yonginensis</name>
    <dbReference type="NCBI Taxonomy" id="1462996"/>
    <lineage>
        <taxon>Bacteria</taxon>
        <taxon>Bacillati</taxon>
        <taxon>Bacillota</taxon>
        <taxon>Bacilli</taxon>
        <taxon>Bacillales</taxon>
        <taxon>Paenibacillaceae</taxon>
        <taxon>Paenibacillus</taxon>
    </lineage>
</organism>
<dbReference type="NCBIfam" id="TIGR03930">
    <property type="entry name" value="WXG100_ESAT6"/>
    <property type="match status" value="1"/>
</dbReference>
<dbReference type="AlphaFoldDB" id="A0A1B1MY60"/>
<accession>A0A1B1MY60</accession>
<dbReference type="STRING" id="1462996.AWM70_05575"/>
<dbReference type="Gene3D" id="1.10.287.850">
    <property type="entry name" value="HP0062-like domain"/>
    <property type="match status" value="1"/>
</dbReference>
<dbReference type="EMBL" id="CP014167">
    <property type="protein sequence ID" value="ANS74111.1"/>
    <property type="molecule type" value="Genomic_DNA"/>
</dbReference>
<dbReference type="InterPro" id="IPR036689">
    <property type="entry name" value="ESAT-6-like_sf"/>
</dbReference>
<evidence type="ECO:0000256" key="1">
    <source>
        <dbReference type="RuleBase" id="RU362001"/>
    </source>
</evidence>
<sequence length="92" mass="10659">MAGRIMVNPEQIEEMARQFLQGGEQSRQIIAGLTQMVNSLEQEWEGLSKQRFFHEFQEADKQMQAFVSMLESIGEELAAMSNKFRALDQTRF</sequence>
<keyword evidence="3" id="KW-1185">Reference proteome</keyword>
<proteinExistence type="inferred from homology"/>
<dbReference type="RefSeq" id="WP_068694716.1">
    <property type="nucleotide sequence ID" value="NZ_CP014167.1"/>
</dbReference>
<name>A0A1B1MY60_9BACL</name>
<dbReference type="KEGG" id="pyg:AWM70_05575"/>
<evidence type="ECO:0000313" key="3">
    <source>
        <dbReference type="Proteomes" id="UP000092573"/>
    </source>
</evidence>
<reference evidence="2 3" key="1">
    <citation type="submission" date="2016-01" db="EMBL/GenBank/DDBJ databases">
        <title>Complete Genome Sequence of Paenibacillus yonginensis DCY84, a novel Plant Growth-Promoting Bacteria with Elicitation of Induced Systemic Resistance.</title>
        <authorList>
            <person name="Kim Y.J."/>
            <person name="Yang D.C."/>
            <person name="Sukweenadhi J."/>
        </authorList>
    </citation>
    <scope>NUCLEOTIDE SEQUENCE [LARGE SCALE GENOMIC DNA]</scope>
    <source>
        <strain evidence="2 3">DCY84</strain>
    </source>
</reference>
<dbReference type="Pfam" id="PF06013">
    <property type="entry name" value="WXG100"/>
    <property type="match status" value="1"/>
</dbReference>
<dbReference type="Proteomes" id="UP000092573">
    <property type="component" value="Chromosome"/>
</dbReference>
<evidence type="ECO:0000313" key="2">
    <source>
        <dbReference type="EMBL" id="ANS74111.1"/>
    </source>
</evidence>
<dbReference type="OrthoDB" id="4978934at2"/>
<comment type="similarity">
    <text evidence="1">Belongs to the WXG100 family.</text>
</comment>
<gene>
    <name evidence="2" type="ORF">AWM70_05575</name>
</gene>